<evidence type="ECO:0000313" key="2">
    <source>
        <dbReference type="EMBL" id="SDU46640.1"/>
    </source>
</evidence>
<dbReference type="CDD" id="cd01144">
    <property type="entry name" value="BtuF"/>
    <property type="match status" value="1"/>
</dbReference>
<evidence type="ECO:0000259" key="1">
    <source>
        <dbReference type="PROSITE" id="PS50983"/>
    </source>
</evidence>
<dbReference type="STRING" id="419479.SAMN04488563_1942"/>
<dbReference type="Pfam" id="PF01497">
    <property type="entry name" value="Peripla_BP_2"/>
    <property type="match status" value="1"/>
</dbReference>
<dbReference type="PANTHER" id="PTHR42860">
    <property type="entry name" value="VITAMIN B12-BINDING PROTEIN"/>
    <property type="match status" value="1"/>
</dbReference>
<dbReference type="InterPro" id="IPR002491">
    <property type="entry name" value="ABC_transptr_periplasmic_BD"/>
</dbReference>
<dbReference type="Proteomes" id="UP000182977">
    <property type="component" value="Chromosome I"/>
</dbReference>
<accession>A0A1H2IR44</accession>
<keyword evidence="3" id="KW-1185">Reference proteome</keyword>
<dbReference type="AlphaFoldDB" id="A0A1H2IR44"/>
<dbReference type="RefSeq" id="WP_046770285.1">
    <property type="nucleotide sequence ID" value="NZ_LBMC01000019.1"/>
</dbReference>
<dbReference type="OrthoDB" id="6495095at2"/>
<protein>
    <submittedName>
        <fullName evidence="2">Iron complex transport system substrate-binding protein</fullName>
    </submittedName>
</protein>
<name>A0A1H2IR44_9ACTN</name>
<dbReference type="PANTHER" id="PTHR42860:SF1">
    <property type="entry name" value="VITAMIN B12-BINDING PROTEIN"/>
    <property type="match status" value="1"/>
</dbReference>
<feature type="domain" description="Fe/B12 periplasmic-binding" evidence="1">
    <location>
        <begin position="2"/>
        <end position="280"/>
    </location>
</feature>
<evidence type="ECO:0000313" key="3">
    <source>
        <dbReference type="Proteomes" id="UP000182977"/>
    </source>
</evidence>
<dbReference type="EMBL" id="LT629791">
    <property type="protein sequence ID" value="SDU46640.1"/>
    <property type="molecule type" value="Genomic_DNA"/>
</dbReference>
<organism evidence="2 3">
    <name type="scientific">Jiangella alkaliphila</name>
    <dbReference type="NCBI Taxonomy" id="419479"/>
    <lineage>
        <taxon>Bacteria</taxon>
        <taxon>Bacillati</taxon>
        <taxon>Actinomycetota</taxon>
        <taxon>Actinomycetes</taxon>
        <taxon>Jiangellales</taxon>
        <taxon>Jiangellaceae</taxon>
        <taxon>Jiangella</taxon>
    </lineage>
</organism>
<proteinExistence type="predicted"/>
<dbReference type="SUPFAM" id="SSF53807">
    <property type="entry name" value="Helical backbone' metal receptor"/>
    <property type="match status" value="1"/>
</dbReference>
<sequence>MRIVSLLPSTTEILFGIGAGADVVGVTFECDFPAEARGRRIVSTSAMPEGLAPREIDEFVSAAMARGDDLYHLHADALTDLDADLVVTQDLCAVCAVDVSVVDDALAYLGCTADVVTIDPHTLDEVLDSVLRLGERTGHVDAAMALVGGLRARLDAVASAVAGRPRPRVLVLEWTDPPFAPGHWVPEMVERAGGASVLGVTGQKSYRIDWDQARAAEPDIVVCAPCGYGLETATELAAPVLRHFPDTPVWAVDANASFARPGPRLVDGVEALASILHPAAAGAAAVAGARQVRPAVA</sequence>
<dbReference type="Gene3D" id="3.40.50.1980">
    <property type="entry name" value="Nitrogenase molybdenum iron protein domain"/>
    <property type="match status" value="2"/>
</dbReference>
<gene>
    <name evidence="2" type="ORF">SAMN04488563_1942</name>
</gene>
<reference evidence="3" key="1">
    <citation type="submission" date="2016-10" db="EMBL/GenBank/DDBJ databases">
        <authorList>
            <person name="Varghese N."/>
            <person name="Submissions S."/>
        </authorList>
    </citation>
    <scope>NUCLEOTIDE SEQUENCE [LARGE SCALE GENOMIC DNA]</scope>
    <source>
        <strain evidence="3">DSM 45079</strain>
    </source>
</reference>
<dbReference type="PROSITE" id="PS50983">
    <property type="entry name" value="FE_B12_PBP"/>
    <property type="match status" value="1"/>
</dbReference>
<dbReference type="InterPro" id="IPR051030">
    <property type="entry name" value="Vitamin_B12-ABC_binding"/>
</dbReference>